<evidence type="ECO:0000313" key="3">
    <source>
        <dbReference type="Proteomes" id="UP000550707"/>
    </source>
</evidence>
<dbReference type="AlphaFoldDB" id="A0A7J8BLQ7"/>
<sequence>MAAMLGDAIMVLKGLAKLTEAAVETQLQHLGLGGELIMAARALQSTATEQISMFLGTVQEQEKHEEPYIAESFDDPESEFHFSGPRGDGTSADFSAASSQDQSSSPPQDHAGSKGPAPAYVDSGPFREAGLPGQTGSPRGRVNGRLFVDSRAPFSPNGLQRRFFHQDQSPVGGLTAEDIEKARQAKARPESKPHKQMLSERARERKVPVTRIGRLANFGGLAVGLGFGALAEVAKKTTTEKIHSLIPIMLRHRLIPPPEETYSLHRKMGGSFLICSKLKAKIPCKAMFEEAYSNYCKRRAEQ</sequence>
<keyword evidence="3" id="KW-1185">Reference proteome</keyword>
<dbReference type="PANTHER" id="PTHR43851">
    <property type="match status" value="1"/>
</dbReference>
<comment type="caution">
    <text evidence="2">The sequence shown here is derived from an EMBL/GenBank/DDBJ whole genome shotgun (WGS) entry which is preliminary data.</text>
</comment>
<feature type="region of interest" description="Disordered" evidence="1">
    <location>
        <begin position="75"/>
        <end position="143"/>
    </location>
</feature>
<dbReference type="Proteomes" id="UP000550707">
    <property type="component" value="Unassembled WGS sequence"/>
</dbReference>
<dbReference type="GO" id="GO:0006744">
    <property type="term" value="P:ubiquinone biosynthetic process"/>
    <property type="evidence" value="ECO:0007669"/>
    <property type="project" value="TreeGrafter"/>
</dbReference>
<organism evidence="2 3">
    <name type="scientific">Molossus molossus</name>
    <name type="common">Pallas' mastiff bat</name>
    <name type="synonym">Vespertilio molossus</name>
    <dbReference type="NCBI Taxonomy" id="27622"/>
    <lineage>
        <taxon>Eukaryota</taxon>
        <taxon>Metazoa</taxon>
        <taxon>Chordata</taxon>
        <taxon>Craniata</taxon>
        <taxon>Vertebrata</taxon>
        <taxon>Euteleostomi</taxon>
        <taxon>Mammalia</taxon>
        <taxon>Eutheria</taxon>
        <taxon>Laurasiatheria</taxon>
        <taxon>Chiroptera</taxon>
        <taxon>Yangochiroptera</taxon>
        <taxon>Molossidae</taxon>
        <taxon>Molossus</taxon>
    </lineage>
</organism>
<evidence type="ECO:0000256" key="1">
    <source>
        <dbReference type="SAM" id="MobiDB-lite"/>
    </source>
</evidence>
<feature type="compositionally biased region" description="Low complexity" evidence="1">
    <location>
        <begin position="91"/>
        <end position="109"/>
    </location>
</feature>
<evidence type="ECO:0000313" key="2">
    <source>
        <dbReference type="EMBL" id="KAF6399658.1"/>
    </source>
</evidence>
<dbReference type="InterPro" id="IPR051409">
    <property type="entry name" value="Atypical_kinase_ADCK"/>
</dbReference>
<dbReference type="PANTHER" id="PTHR43851:SF1">
    <property type="entry name" value="ATYPICAL KINASE COQ8A, MITOCHONDRIAL"/>
    <property type="match status" value="1"/>
</dbReference>
<accession>A0A7J8BLQ7</accession>
<reference evidence="2 3" key="1">
    <citation type="journal article" date="2020" name="Nature">
        <title>Six reference-quality genomes reveal evolution of bat adaptations.</title>
        <authorList>
            <person name="Jebb D."/>
            <person name="Huang Z."/>
            <person name="Pippel M."/>
            <person name="Hughes G.M."/>
            <person name="Lavrichenko K."/>
            <person name="Devanna P."/>
            <person name="Winkler S."/>
            <person name="Jermiin L.S."/>
            <person name="Skirmuntt E.C."/>
            <person name="Katzourakis A."/>
            <person name="Burkitt-Gray L."/>
            <person name="Ray D.A."/>
            <person name="Sullivan K.A.M."/>
            <person name="Roscito J.G."/>
            <person name="Kirilenko B.M."/>
            <person name="Davalos L.M."/>
            <person name="Corthals A.P."/>
            <person name="Power M.L."/>
            <person name="Jones G."/>
            <person name="Ransome R.D."/>
            <person name="Dechmann D.K.N."/>
            <person name="Locatelli A.G."/>
            <person name="Puechmaille S.J."/>
            <person name="Fedrigo O."/>
            <person name="Jarvis E.D."/>
            <person name="Hiller M."/>
            <person name="Vernes S.C."/>
            <person name="Myers E.W."/>
            <person name="Teeling E.C."/>
        </authorList>
    </citation>
    <scope>NUCLEOTIDE SEQUENCE [LARGE SCALE GENOMIC DNA]</scope>
    <source>
        <strain evidence="2">MMolMol1</strain>
        <tissue evidence="2">Muscle</tissue>
    </source>
</reference>
<protein>
    <submittedName>
        <fullName evidence="2">Coenzyme Q8A</fullName>
    </submittedName>
</protein>
<proteinExistence type="predicted"/>
<gene>
    <name evidence="2" type="ORF">HJG59_003223</name>
</gene>
<name>A0A7J8BLQ7_MOLMO</name>
<dbReference type="EMBL" id="JACASF010000023">
    <property type="protein sequence ID" value="KAF6399658.1"/>
    <property type="molecule type" value="Genomic_DNA"/>
</dbReference>
<feature type="region of interest" description="Disordered" evidence="1">
    <location>
        <begin position="183"/>
        <end position="205"/>
    </location>
</feature>